<evidence type="ECO:0000259" key="12">
    <source>
        <dbReference type="Pfam" id="PF02866"/>
    </source>
</evidence>
<evidence type="ECO:0000256" key="1">
    <source>
        <dbReference type="ARBA" id="ARBA00003966"/>
    </source>
</evidence>
<dbReference type="HAMAP" id="MF_01517">
    <property type="entry name" value="Malate_dehydrog_2"/>
    <property type="match status" value="1"/>
</dbReference>
<dbReference type="SUPFAM" id="SSF51735">
    <property type="entry name" value="NAD(P)-binding Rossmann-fold domains"/>
    <property type="match status" value="1"/>
</dbReference>
<accession>A0A285C059</accession>
<proteinExistence type="inferred from homology"/>
<comment type="function">
    <text evidence="1 7">Catalyzes the reversible oxidation of malate to oxaloacetate.</text>
</comment>
<evidence type="ECO:0000256" key="8">
    <source>
        <dbReference type="PIRSR" id="PIRSR000102-1"/>
    </source>
</evidence>
<evidence type="ECO:0000256" key="7">
    <source>
        <dbReference type="HAMAP-Rule" id="MF_01517"/>
    </source>
</evidence>
<feature type="binding site" evidence="7 9">
    <location>
        <position position="98"/>
    </location>
    <ligand>
        <name>substrate</name>
    </ligand>
</feature>
<dbReference type="Gene3D" id="3.90.110.10">
    <property type="entry name" value="Lactate dehydrogenase/glycoside hydrolase, family 4, C-terminal"/>
    <property type="match status" value="1"/>
</dbReference>
<keyword evidence="4 7" id="KW-0816">Tricarboxylic acid cycle</keyword>
<reference evidence="13 14" key="1">
    <citation type="submission" date="2017-08" db="EMBL/GenBank/DDBJ databases">
        <authorList>
            <person name="de Groot N.N."/>
        </authorList>
    </citation>
    <scope>NUCLEOTIDE SEQUENCE [LARGE SCALE GENOMIC DNA]</scope>
    <source>
        <strain evidence="13 14">Nm15</strain>
    </source>
</reference>
<dbReference type="SUPFAM" id="SSF56327">
    <property type="entry name" value="LDH C-terminal domain-like"/>
    <property type="match status" value="1"/>
</dbReference>
<evidence type="ECO:0000313" key="13">
    <source>
        <dbReference type="EMBL" id="SNX60902.1"/>
    </source>
</evidence>
<evidence type="ECO:0000256" key="2">
    <source>
        <dbReference type="ARBA" id="ARBA00009613"/>
    </source>
</evidence>
<feature type="binding site" evidence="7 9">
    <location>
        <position position="162"/>
    </location>
    <ligand>
        <name>substrate</name>
    </ligand>
</feature>
<evidence type="ECO:0000256" key="6">
    <source>
        <dbReference type="ARBA" id="ARBA00023027"/>
    </source>
</evidence>
<dbReference type="GO" id="GO:0006099">
    <property type="term" value="P:tricarboxylic acid cycle"/>
    <property type="evidence" value="ECO:0007669"/>
    <property type="project" value="UniProtKB-UniRule"/>
</dbReference>
<dbReference type="InterPro" id="IPR010945">
    <property type="entry name" value="Malate_DH_type2"/>
</dbReference>
<feature type="domain" description="Lactate/malate dehydrogenase N-terminal" evidence="11">
    <location>
        <begin position="6"/>
        <end position="145"/>
    </location>
</feature>
<feature type="binding site" evidence="10">
    <location>
        <position position="42"/>
    </location>
    <ligand>
        <name>NAD(+)</name>
        <dbReference type="ChEBI" id="CHEBI:57540"/>
    </ligand>
</feature>
<evidence type="ECO:0000256" key="9">
    <source>
        <dbReference type="PIRSR" id="PIRSR000102-2"/>
    </source>
</evidence>
<dbReference type="GO" id="GO:0030060">
    <property type="term" value="F:L-malate dehydrogenase (NAD+) activity"/>
    <property type="evidence" value="ECO:0007669"/>
    <property type="project" value="UniProtKB-UniRule"/>
</dbReference>
<comment type="similarity">
    <text evidence="2 7">Belongs to the LDH/MDH superfamily. MDH type 2 family.</text>
</comment>
<comment type="catalytic activity">
    <reaction evidence="7">
        <text>(S)-malate + NAD(+) = oxaloacetate + NADH + H(+)</text>
        <dbReference type="Rhea" id="RHEA:21432"/>
        <dbReference type="ChEBI" id="CHEBI:15378"/>
        <dbReference type="ChEBI" id="CHEBI:15589"/>
        <dbReference type="ChEBI" id="CHEBI:16452"/>
        <dbReference type="ChEBI" id="CHEBI:57540"/>
        <dbReference type="ChEBI" id="CHEBI:57945"/>
        <dbReference type="EC" id="1.1.1.37"/>
    </reaction>
</comment>
<feature type="binding site" evidence="7 10">
    <location>
        <begin position="129"/>
        <end position="131"/>
    </location>
    <ligand>
        <name>NAD(+)</name>
        <dbReference type="ChEBI" id="CHEBI:57540"/>
    </ligand>
</feature>
<dbReference type="EMBL" id="LT907782">
    <property type="protein sequence ID" value="SNX60902.1"/>
    <property type="molecule type" value="Genomic_DNA"/>
</dbReference>
<dbReference type="CDD" id="cd01338">
    <property type="entry name" value="MDH_chloroplast-like"/>
    <property type="match status" value="1"/>
</dbReference>
<dbReference type="FunFam" id="3.90.110.10:FF:000002">
    <property type="entry name" value="Malate dehydrogenase"/>
    <property type="match status" value="1"/>
</dbReference>
<feature type="binding site" evidence="7 9">
    <location>
        <position position="92"/>
    </location>
    <ligand>
        <name>substrate</name>
    </ligand>
</feature>
<dbReference type="NCBIfam" id="TIGR01759">
    <property type="entry name" value="MalateDH-SF1"/>
    <property type="match status" value="1"/>
</dbReference>
<dbReference type="Pfam" id="PF02866">
    <property type="entry name" value="Ldh_1_C"/>
    <property type="match status" value="1"/>
</dbReference>
<dbReference type="EC" id="1.1.1.37" evidence="3 7"/>
<dbReference type="PANTHER" id="PTHR23382">
    <property type="entry name" value="MALATE DEHYDROGENASE"/>
    <property type="match status" value="1"/>
</dbReference>
<dbReference type="GO" id="GO:0006108">
    <property type="term" value="P:malate metabolic process"/>
    <property type="evidence" value="ECO:0007669"/>
    <property type="project" value="InterPro"/>
</dbReference>
<dbReference type="AlphaFoldDB" id="A0A285C059"/>
<gene>
    <name evidence="7" type="primary">mdh</name>
    <name evidence="13" type="ORF">SAMN06296273_2365</name>
</gene>
<protein>
    <recommendedName>
        <fullName evidence="3 7">Malate dehydrogenase</fullName>
        <ecNumber evidence="3 7">1.1.1.37</ecNumber>
    </recommendedName>
</protein>
<dbReference type="InterPro" id="IPR022383">
    <property type="entry name" value="Lactate/malate_DH_C"/>
</dbReference>
<dbReference type="Pfam" id="PF00056">
    <property type="entry name" value="Ldh_1_N"/>
    <property type="match status" value="1"/>
</dbReference>
<feature type="binding site" evidence="7 10">
    <location>
        <position position="105"/>
    </location>
    <ligand>
        <name>NAD(+)</name>
        <dbReference type="ChEBI" id="CHEBI:57540"/>
    </ligand>
</feature>
<dbReference type="NCBIfam" id="NF003916">
    <property type="entry name" value="PRK05442.1"/>
    <property type="match status" value="1"/>
</dbReference>
<dbReference type="InterPro" id="IPR001236">
    <property type="entry name" value="Lactate/malate_DH_N"/>
</dbReference>
<organism evidence="13 14">
    <name type="scientific">Nitrosomonas ureae</name>
    <dbReference type="NCBI Taxonomy" id="44577"/>
    <lineage>
        <taxon>Bacteria</taxon>
        <taxon>Pseudomonadati</taxon>
        <taxon>Pseudomonadota</taxon>
        <taxon>Betaproteobacteria</taxon>
        <taxon>Nitrosomonadales</taxon>
        <taxon>Nitrosomonadaceae</taxon>
        <taxon>Nitrosomonas</taxon>
    </lineage>
</organism>
<feature type="binding site" evidence="7 9">
    <location>
        <position position="131"/>
    </location>
    <ligand>
        <name>substrate</name>
    </ligand>
</feature>
<dbReference type="FunFam" id="3.40.50.720:FF:000010">
    <property type="entry name" value="Malate dehydrogenase"/>
    <property type="match status" value="1"/>
</dbReference>
<evidence type="ECO:0000313" key="14">
    <source>
        <dbReference type="Proteomes" id="UP000242498"/>
    </source>
</evidence>
<evidence type="ECO:0000259" key="11">
    <source>
        <dbReference type="Pfam" id="PF00056"/>
    </source>
</evidence>
<dbReference type="RefSeq" id="WP_096293629.1">
    <property type="nucleotide sequence ID" value="NZ_LT907782.1"/>
</dbReference>
<feature type="binding site" evidence="7">
    <location>
        <begin position="11"/>
        <end position="17"/>
    </location>
    <ligand>
        <name>NAD(+)</name>
        <dbReference type="ChEBI" id="CHEBI:57540"/>
    </ligand>
</feature>
<dbReference type="InterPro" id="IPR036291">
    <property type="entry name" value="NAD(P)-bd_dom_sf"/>
</dbReference>
<dbReference type="InterPro" id="IPR001557">
    <property type="entry name" value="L-lactate/malate_DH"/>
</dbReference>
<feature type="domain" description="Lactate/malate dehydrogenase C-terminal" evidence="12">
    <location>
        <begin position="157"/>
        <end position="325"/>
    </location>
</feature>
<evidence type="ECO:0000256" key="5">
    <source>
        <dbReference type="ARBA" id="ARBA00023002"/>
    </source>
</evidence>
<feature type="binding site" evidence="7">
    <location>
        <position position="112"/>
    </location>
    <ligand>
        <name>NAD(+)</name>
        <dbReference type="ChEBI" id="CHEBI:57540"/>
    </ligand>
</feature>
<evidence type="ECO:0000256" key="3">
    <source>
        <dbReference type="ARBA" id="ARBA00012995"/>
    </source>
</evidence>
<name>A0A285C059_9PROT</name>
<dbReference type="OrthoDB" id="9802969at2"/>
<dbReference type="Proteomes" id="UP000242498">
    <property type="component" value="Chromosome I"/>
</dbReference>
<dbReference type="Gene3D" id="3.40.50.720">
    <property type="entry name" value="NAD(P)-binding Rossmann-like Domain"/>
    <property type="match status" value="1"/>
</dbReference>
<keyword evidence="5 7" id="KW-0560">Oxidoreductase</keyword>
<sequence>MKSPIRIAVTGATGQICYSLLYRIAAGDMLGKDQPVILQLHDITEAQPFFDGIVMELYDCAFPLLTGIITTDNPEVAFENADIALLVGARPRGENMERKDLLAANSPIFISQGKALNAAAKRNVKVLVVGNPANTNAYIALKNAPDLDPGNFSAMLRLDHNRALSQVALKLQVPVSEVKRIIVWGNHSNTQFPDLSHAIVGNDKVPSLINDATWVENHFIPVVQKRGAAIIEARRGKSSAASAANAIINHMQDWIFGTREGDWVSMGVSSNGCYGIPGGVIYSFPVTCQNGQYRIVENLETSQSDQEKMQQSYRELIAEQEAIKHLMT</sequence>
<feature type="active site" description="Proton acceptor" evidence="7 8">
    <location>
        <position position="187"/>
    </location>
</feature>
<dbReference type="InterPro" id="IPR015955">
    <property type="entry name" value="Lactate_DH/Glyco_Ohase_4_C"/>
</dbReference>
<evidence type="ECO:0000256" key="10">
    <source>
        <dbReference type="PIRSR" id="PIRSR000102-3"/>
    </source>
</evidence>
<keyword evidence="6 7" id="KW-0520">NAD</keyword>
<dbReference type="PIRSF" id="PIRSF000102">
    <property type="entry name" value="Lac_mal_DH"/>
    <property type="match status" value="1"/>
</dbReference>
<evidence type="ECO:0000256" key="4">
    <source>
        <dbReference type="ARBA" id="ARBA00022532"/>
    </source>
</evidence>